<dbReference type="AlphaFoldDB" id="A0A5B7DUS7"/>
<organism evidence="1 2">
    <name type="scientific">Portunus trituberculatus</name>
    <name type="common">Swimming crab</name>
    <name type="synonym">Neptunus trituberculatus</name>
    <dbReference type="NCBI Taxonomy" id="210409"/>
    <lineage>
        <taxon>Eukaryota</taxon>
        <taxon>Metazoa</taxon>
        <taxon>Ecdysozoa</taxon>
        <taxon>Arthropoda</taxon>
        <taxon>Crustacea</taxon>
        <taxon>Multicrustacea</taxon>
        <taxon>Malacostraca</taxon>
        <taxon>Eumalacostraca</taxon>
        <taxon>Eucarida</taxon>
        <taxon>Decapoda</taxon>
        <taxon>Pleocyemata</taxon>
        <taxon>Brachyura</taxon>
        <taxon>Eubrachyura</taxon>
        <taxon>Portunoidea</taxon>
        <taxon>Portunidae</taxon>
        <taxon>Portuninae</taxon>
        <taxon>Portunus</taxon>
    </lineage>
</organism>
<dbReference type="EMBL" id="VSRR010001411">
    <property type="protein sequence ID" value="MPC25065.1"/>
    <property type="molecule type" value="Genomic_DNA"/>
</dbReference>
<accession>A0A5B7DUS7</accession>
<keyword evidence="2" id="KW-1185">Reference proteome</keyword>
<evidence type="ECO:0000313" key="2">
    <source>
        <dbReference type="Proteomes" id="UP000324222"/>
    </source>
</evidence>
<comment type="caution">
    <text evidence="1">The sequence shown here is derived from an EMBL/GenBank/DDBJ whole genome shotgun (WGS) entry which is preliminary data.</text>
</comment>
<sequence>MALLQSGMWWDSKLRVDVCPIPRSLPYSLRHRHHHRHREKEWKGKVYVICTCEKMHENM</sequence>
<name>A0A5B7DUS7_PORTR</name>
<evidence type="ECO:0000313" key="1">
    <source>
        <dbReference type="EMBL" id="MPC25065.1"/>
    </source>
</evidence>
<protein>
    <submittedName>
        <fullName evidence="1">Uncharacterized protein</fullName>
    </submittedName>
</protein>
<dbReference type="Proteomes" id="UP000324222">
    <property type="component" value="Unassembled WGS sequence"/>
</dbReference>
<gene>
    <name evidence="1" type="ORF">E2C01_018164</name>
</gene>
<reference evidence="1 2" key="1">
    <citation type="submission" date="2019-05" db="EMBL/GenBank/DDBJ databases">
        <title>Another draft genome of Portunus trituberculatus and its Hox gene families provides insights of decapod evolution.</title>
        <authorList>
            <person name="Jeong J.-H."/>
            <person name="Song I."/>
            <person name="Kim S."/>
            <person name="Choi T."/>
            <person name="Kim D."/>
            <person name="Ryu S."/>
            <person name="Kim W."/>
        </authorList>
    </citation>
    <scope>NUCLEOTIDE SEQUENCE [LARGE SCALE GENOMIC DNA]</scope>
    <source>
        <tissue evidence="1">Muscle</tissue>
    </source>
</reference>
<proteinExistence type="predicted"/>